<dbReference type="Proteomes" id="UP001305521">
    <property type="component" value="Chromosome"/>
</dbReference>
<protein>
    <submittedName>
        <fullName evidence="1">Uncharacterized protein</fullName>
    </submittedName>
</protein>
<evidence type="ECO:0000313" key="2">
    <source>
        <dbReference type="Proteomes" id="UP001305521"/>
    </source>
</evidence>
<reference evidence="1 2" key="1">
    <citation type="submission" date="2023-11" db="EMBL/GenBank/DDBJ databases">
        <title>Arctic aerobic anoxygenic photoheterotroph Sediminicoccus rosea KRV36 adapts its photosynthesis to long days of polar summer.</title>
        <authorList>
            <person name="Tomasch J."/>
            <person name="Kopejtka K."/>
            <person name="Bily T."/>
            <person name="Gardiner A.T."/>
            <person name="Gardian Z."/>
            <person name="Shivaramu S."/>
            <person name="Koblizek M."/>
            <person name="Engelhardt F."/>
            <person name="Kaftan D."/>
        </authorList>
    </citation>
    <scope>NUCLEOTIDE SEQUENCE [LARGE SCALE GENOMIC DNA]</scope>
    <source>
        <strain evidence="1 2">R-30</strain>
    </source>
</reference>
<name>A0ABZ0PGA9_9PROT</name>
<proteinExistence type="predicted"/>
<organism evidence="1 2">
    <name type="scientific">Sediminicoccus rosea</name>
    <dbReference type="NCBI Taxonomy" id="1225128"/>
    <lineage>
        <taxon>Bacteria</taxon>
        <taxon>Pseudomonadati</taxon>
        <taxon>Pseudomonadota</taxon>
        <taxon>Alphaproteobacteria</taxon>
        <taxon>Acetobacterales</taxon>
        <taxon>Roseomonadaceae</taxon>
        <taxon>Sediminicoccus</taxon>
    </lineage>
</organism>
<keyword evidence="2" id="KW-1185">Reference proteome</keyword>
<accession>A0ABZ0PGA9</accession>
<dbReference type="RefSeq" id="WP_318648629.1">
    <property type="nucleotide sequence ID" value="NZ_CP137852.1"/>
</dbReference>
<evidence type="ECO:0000313" key="1">
    <source>
        <dbReference type="EMBL" id="WPB84665.1"/>
    </source>
</evidence>
<dbReference type="EMBL" id="CP137852">
    <property type="protein sequence ID" value="WPB84665.1"/>
    <property type="molecule type" value="Genomic_DNA"/>
</dbReference>
<sequence length="101" mass="10848">MAPGKFLSSLLVIVICSAGGFGLMHWLQGAPTPVAVATTTTTTTAGPVINRLSGCQGFNQSIDEEIARQNRIGHSHNSVRLAALKRDCSGEDQEHYRVMPR</sequence>
<gene>
    <name evidence="1" type="ORF">R9Z33_21540</name>
</gene>